<evidence type="ECO:0000259" key="3">
    <source>
        <dbReference type="Pfam" id="PF00561"/>
    </source>
</evidence>
<dbReference type="RefSeq" id="WP_091291537.1">
    <property type="nucleotide sequence ID" value="NZ_FNON01000004.1"/>
</dbReference>
<protein>
    <submittedName>
        <fullName evidence="4">Pimeloyl-ACP methyl ester carboxylesterase</fullName>
    </submittedName>
</protein>
<evidence type="ECO:0000256" key="2">
    <source>
        <dbReference type="SAM" id="SignalP"/>
    </source>
</evidence>
<name>A0A1H3HBD7_9PSEU</name>
<dbReference type="Proteomes" id="UP000199515">
    <property type="component" value="Unassembled WGS sequence"/>
</dbReference>
<dbReference type="OrthoDB" id="3507586at2"/>
<dbReference type="PRINTS" id="PR00111">
    <property type="entry name" value="ABHYDROLASE"/>
</dbReference>
<gene>
    <name evidence="4" type="ORF">SAMN05421504_104592</name>
</gene>
<dbReference type="InterPro" id="IPR029058">
    <property type="entry name" value="AB_hydrolase_fold"/>
</dbReference>
<dbReference type="PRINTS" id="PR00412">
    <property type="entry name" value="EPOXHYDRLASE"/>
</dbReference>
<dbReference type="SUPFAM" id="SSF53474">
    <property type="entry name" value="alpha/beta-Hydrolases"/>
    <property type="match status" value="1"/>
</dbReference>
<accession>A0A1H3HBD7</accession>
<dbReference type="InterPro" id="IPR000073">
    <property type="entry name" value="AB_hydrolase_1"/>
</dbReference>
<organism evidence="4 5">
    <name type="scientific">Amycolatopsis xylanica</name>
    <dbReference type="NCBI Taxonomy" id="589385"/>
    <lineage>
        <taxon>Bacteria</taxon>
        <taxon>Bacillati</taxon>
        <taxon>Actinomycetota</taxon>
        <taxon>Actinomycetes</taxon>
        <taxon>Pseudonocardiales</taxon>
        <taxon>Pseudonocardiaceae</taxon>
        <taxon>Amycolatopsis</taxon>
    </lineage>
</organism>
<evidence type="ECO:0000256" key="1">
    <source>
        <dbReference type="ARBA" id="ARBA00022801"/>
    </source>
</evidence>
<feature type="signal peptide" evidence="2">
    <location>
        <begin position="1"/>
        <end position="27"/>
    </location>
</feature>
<dbReference type="PANTHER" id="PTHR43329">
    <property type="entry name" value="EPOXIDE HYDROLASE"/>
    <property type="match status" value="1"/>
</dbReference>
<evidence type="ECO:0000313" key="5">
    <source>
        <dbReference type="Proteomes" id="UP000199515"/>
    </source>
</evidence>
<sequence length="319" mass="34883">MQFSRRKMLAAGAGVAATAATGGVASASVDHSVSDTALARSLGFTSAHADVNGTSLHYVTGGQGAPLVLLPGWPETWWQFRKIMPALARRYRVIAVDLRGMGGSAKPAGGYDKKTMARDIFELTRRLGHTQVNIAGHDIGAMVAHSFAINHSDATTKVALLDVAHPDESLYQLPLLPKPGEFHLWWFAFNQVRALPEQLITGRSRFLIDYFCDLLLVNPAAISDATRAIYAQAYAKPDAIRAGNAWYQAFNQDIEDQKTYPKVTKPLLGLAAEASFEFFQYVLSTKGTDVRVSKVERSGHFLAEEQPDTVIRALTEFFA</sequence>
<feature type="domain" description="AB hydrolase-1" evidence="3">
    <location>
        <begin position="66"/>
        <end position="178"/>
    </location>
</feature>
<dbReference type="InterPro" id="IPR000639">
    <property type="entry name" value="Epox_hydrolase-like"/>
</dbReference>
<proteinExistence type="predicted"/>
<dbReference type="InterPro" id="IPR006311">
    <property type="entry name" value="TAT_signal"/>
</dbReference>
<dbReference type="AlphaFoldDB" id="A0A1H3HBD7"/>
<feature type="chain" id="PRO_5011513116" evidence="2">
    <location>
        <begin position="28"/>
        <end position="319"/>
    </location>
</feature>
<dbReference type="Gene3D" id="3.40.50.1820">
    <property type="entry name" value="alpha/beta hydrolase"/>
    <property type="match status" value="1"/>
</dbReference>
<evidence type="ECO:0000313" key="4">
    <source>
        <dbReference type="EMBL" id="SDY12670.1"/>
    </source>
</evidence>
<keyword evidence="2" id="KW-0732">Signal</keyword>
<keyword evidence="1" id="KW-0378">Hydrolase</keyword>
<dbReference type="EMBL" id="FNON01000004">
    <property type="protein sequence ID" value="SDY12670.1"/>
    <property type="molecule type" value="Genomic_DNA"/>
</dbReference>
<dbReference type="GO" id="GO:0016787">
    <property type="term" value="F:hydrolase activity"/>
    <property type="evidence" value="ECO:0007669"/>
    <property type="project" value="UniProtKB-KW"/>
</dbReference>
<reference evidence="4 5" key="1">
    <citation type="submission" date="2016-10" db="EMBL/GenBank/DDBJ databases">
        <authorList>
            <person name="de Groot N.N."/>
        </authorList>
    </citation>
    <scope>NUCLEOTIDE SEQUENCE [LARGE SCALE GENOMIC DNA]</scope>
    <source>
        <strain evidence="4 5">CPCC 202699</strain>
    </source>
</reference>
<keyword evidence="5" id="KW-1185">Reference proteome</keyword>
<dbReference type="PROSITE" id="PS51318">
    <property type="entry name" value="TAT"/>
    <property type="match status" value="1"/>
</dbReference>
<dbReference type="Pfam" id="PF00561">
    <property type="entry name" value="Abhydrolase_1"/>
    <property type="match status" value="1"/>
</dbReference>
<dbReference type="STRING" id="589385.SAMN05421504_104592"/>